<dbReference type="Pfam" id="PF01757">
    <property type="entry name" value="Acyl_transf_3"/>
    <property type="match status" value="1"/>
</dbReference>
<feature type="transmembrane region" description="Helical" evidence="1">
    <location>
        <begin position="173"/>
        <end position="192"/>
    </location>
</feature>
<dbReference type="GO" id="GO:0016747">
    <property type="term" value="F:acyltransferase activity, transferring groups other than amino-acyl groups"/>
    <property type="evidence" value="ECO:0007669"/>
    <property type="project" value="InterPro"/>
</dbReference>
<feature type="transmembrane region" description="Helical" evidence="1">
    <location>
        <begin position="107"/>
        <end position="126"/>
    </location>
</feature>
<evidence type="ECO:0000259" key="3">
    <source>
        <dbReference type="Pfam" id="PF19040"/>
    </source>
</evidence>
<dbReference type="Pfam" id="PF19040">
    <property type="entry name" value="SGNH"/>
    <property type="match status" value="1"/>
</dbReference>
<keyword evidence="5" id="KW-1185">Reference proteome</keyword>
<dbReference type="GO" id="GO:0016020">
    <property type="term" value="C:membrane"/>
    <property type="evidence" value="ECO:0007669"/>
    <property type="project" value="TreeGrafter"/>
</dbReference>
<dbReference type="OrthoDB" id="9796461at2"/>
<dbReference type="RefSeq" id="WP_085467202.1">
    <property type="nucleotide sequence ID" value="NZ_FXBL01000004.1"/>
</dbReference>
<dbReference type="PANTHER" id="PTHR23028">
    <property type="entry name" value="ACETYLTRANSFERASE"/>
    <property type="match status" value="1"/>
</dbReference>
<dbReference type="InterPro" id="IPR043968">
    <property type="entry name" value="SGNH"/>
</dbReference>
<keyword evidence="4" id="KW-0378">Hydrolase</keyword>
<dbReference type="GO" id="GO:0009103">
    <property type="term" value="P:lipopolysaccharide biosynthetic process"/>
    <property type="evidence" value="ECO:0007669"/>
    <property type="project" value="TreeGrafter"/>
</dbReference>
<feature type="transmembrane region" description="Helical" evidence="1">
    <location>
        <begin position="322"/>
        <end position="342"/>
    </location>
</feature>
<gene>
    <name evidence="4" type="ORF">SAMN02982922_5639</name>
</gene>
<keyword evidence="4" id="KW-0012">Acyltransferase</keyword>
<evidence type="ECO:0000259" key="2">
    <source>
        <dbReference type="Pfam" id="PF01757"/>
    </source>
</evidence>
<feature type="transmembrane region" description="Helical" evidence="1">
    <location>
        <begin position="80"/>
        <end position="101"/>
    </location>
</feature>
<dbReference type="PANTHER" id="PTHR23028:SF53">
    <property type="entry name" value="ACYL_TRANSF_3 DOMAIN-CONTAINING PROTEIN"/>
    <property type="match status" value="1"/>
</dbReference>
<keyword evidence="1" id="KW-0472">Membrane</keyword>
<accession>A0A1X7PZ83</accession>
<dbReference type="InterPro" id="IPR002656">
    <property type="entry name" value="Acyl_transf_3_dom"/>
</dbReference>
<dbReference type="InterPro" id="IPR050879">
    <property type="entry name" value="Acyltransferase_3"/>
</dbReference>
<feature type="domain" description="Acyltransferase 3" evidence="2">
    <location>
        <begin position="15"/>
        <end position="336"/>
    </location>
</feature>
<organism evidence="4 5">
    <name type="scientific">Mesorhizobium australicum</name>
    <dbReference type="NCBI Taxonomy" id="536018"/>
    <lineage>
        <taxon>Bacteria</taxon>
        <taxon>Pseudomonadati</taxon>
        <taxon>Pseudomonadota</taxon>
        <taxon>Alphaproteobacteria</taxon>
        <taxon>Hyphomicrobiales</taxon>
        <taxon>Phyllobacteriaceae</taxon>
        <taxon>Mesorhizobium</taxon>
    </lineage>
</organism>
<dbReference type="EMBL" id="FXBL01000004">
    <property type="protein sequence ID" value="SMH56974.1"/>
    <property type="molecule type" value="Genomic_DNA"/>
</dbReference>
<dbReference type="Proteomes" id="UP000193083">
    <property type="component" value="Unassembled WGS sequence"/>
</dbReference>
<feature type="transmembrane region" description="Helical" evidence="1">
    <location>
        <begin position="297"/>
        <end position="316"/>
    </location>
</feature>
<name>A0A1X7PZ83_9HYPH</name>
<feature type="transmembrane region" description="Helical" evidence="1">
    <location>
        <begin position="204"/>
        <end position="225"/>
    </location>
</feature>
<proteinExistence type="predicted"/>
<dbReference type="AlphaFoldDB" id="A0A1X7PZ83"/>
<keyword evidence="1" id="KW-0812">Transmembrane</keyword>
<reference evidence="5" key="1">
    <citation type="submission" date="2017-04" db="EMBL/GenBank/DDBJ databases">
        <authorList>
            <person name="Varghese N."/>
            <person name="Submissions S."/>
        </authorList>
    </citation>
    <scope>NUCLEOTIDE SEQUENCE [LARGE SCALE GENOMIC DNA]</scope>
    <source>
        <strain evidence="5">B5P</strain>
    </source>
</reference>
<sequence length="643" mass="71402">MTSTFSKSREYLRHIDGIRAIAVISVFLFHLNVPYFSGGFVGVDIFFVISGFLITRLIVQELNESGGFSFSNFYLRRLRRLGPAMLLTVFASFVAAYFQFAPADLRQFGGSVVASLLSVSNIFFWYESGYFDTESALKPLLHTWSLSVEEQFYLTWPLILIVSSTLLGARRTVLVVGAIGTISFLVNLWVQFGGSGFTDLKSAMFYLPFFRVFELVIGALLVWAWAWRPKSAGWNDFLTLLGLGMIAVSIYYYDENTPFPTYYALLPCIGTAFLILAGDGSRIRYALTNGVSVRIGLISYSLYLVHWPLIVFWSYSHQLTSTAKAGIFVAALVIATVMYFLVEQPFRSANRLPMLGRNLPFVTTSVLLAALMATPGAHAWAHKGWLWRLDPGILALIDPQNVAAGPAHTRFKCLLGRGEDPSAFDEECYRIRPNGRPNILLLGDSTASGLYPGLNELLGEEANIYLTAVAGCPPLLGLDIRTSPRCGEANQYLFKTLIRNHAYDLVIMKSLASDTMFQRYFPATRAAISDSGTNYLVLGRGLEFKKGLLTLITQYGKEAGLDEFVERNLQAPCGDEQGIDKFVPPDNFLSLKDIFCADGKPTFRDGSNVYFIDGVHMTRFASRLAAKPIAAWIRANDVLRPGS</sequence>
<feature type="domain" description="SGNH" evidence="3">
    <location>
        <begin position="424"/>
        <end position="629"/>
    </location>
</feature>
<feature type="transmembrane region" description="Helical" evidence="1">
    <location>
        <begin position="259"/>
        <end position="277"/>
    </location>
</feature>
<feature type="transmembrane region" description="Helical" evidence="1">
    <location>
        <begin position="237"/>
        <end position="253"/>
    </location>
</feature>
<dbReference type="GO" id="GO:0016787">
    <property type="term" value="F:hydrolase activity"/>
    <property type="evidence" value="ECO:0007669"/>
    <property type="project" value="UniProtKB-KW"/>
</dbReference>
<evidence type="ECO:0000313" key="5">
    <source>
        <dbReference type="Proteomes" id="UP000193083"/>
    </source>
</evidence>
<keyword evidence="1" id="KW-1133">Transmembrane helix</keyword>
<evidence type="ECO:0000313" key="4">
    <source>
        <dbReference type="EMBL" id="SMH56974.1"/>
    </source>
</evidence>
<evidence type="ECO:0000256" key="1">
    <source>
        <dbReference type="SAM" id="Phobius"/>
    </source>
</evidence>
<keyword evidence="4" id="KW-0808">Transferase</keyword>
<protein>
    <submittedName>
        <fullName evidence="4">Peptidoglycan/LPS O-acetylase OafA/YrhL, contains acyltransferase and SGNH-hydrolase domains</fullName>
    </submittedName>
</protein>
<feature type="transmembrane region" description="Helical" evidence="1">
    <location>
        <begin position="354"/>
        <end position="373"/>
    </location>
</feature>